<evidence type="ECO:0000313" key="2">
    <source>
        <dbReference type="EMBL" id="MFD0319389.1"/>
    </source>
</evidence>
<comment type="caution">
    <text evidence="2">The sequence shown here is derived from an EMBL/GenBank/DDBJ whole genome shotgun (WGS) entry which is preliminary data.</text>
</comment>
<accession>A0ABW2WJV8</accession>
<keyword evidence="3" id="KW-1185">Reference proteome</keyword>
<dbReference type="RefSeq" id="WP_033314519.1">
    <property type="nucleotide sequence ID" value="NZ_JBHTEB010000001.1"/>
</dbReference>
<feature type="chain" id="PRO_5047186792" evidence="1">
    <location>
        <begin position="28"/>
        <end position="69"/>
    </location>
</feature>
<dbReference type="EMBL" id="JBHTEB010000001">
    <property type="protein sequence ID" value="MFD0319389.1"/>
    <property type="molecule type" value="Genomic_DNA"/>
</dbReference>
<name>A0ABW2WJV8_9ACTN</name>
<dbReference type="GeneID" id="96649365"/>
<feature type="signal peptide" evidence="1">
    <location>
        <begin position="1"/>
        <end position="27"/>
    </location>
</feature>
<organism evidence="2 3">
    <name type="scientific">Streptomyces flavalbus</name>
    <dbReference type="NCBI Taxonomy" id="2665155"/>
    <lineage>
        <taxon>Bacteria</taxon>
        <taxon>Bacillati</taxon>
        <taxon>Actinomycetota</taxon>
        <taxon>Actinomycetes</taxon>
        <taxon>Kitasatosporales</taxon>
        <taxon>Streptomycetaceae</taxon>
        <taxon>Streptomyces</taxon>
    </lineage>
</organism>
<gene>
    <name evidence="2" type="ORF">ACFQZ6_35315</name>
</gene>
<proteinExistence type="predicted"/>
<protein>
    <submittedName>
        <fullName evidence="2">Uncharacterized protein</fullName>
    </submittedName>
</protein>
<evidence type="ECO:0000313" key="3">
    <source>
        <dbReference type="Proteomes" id="UP001597023"/>
    </source>
</evidence>
<keyword evidence="1" id="KW-0732">Signal</keyword>
<evidence type="ECO:0000256" key="1">
    <source>
        <dbReference type="SAM" id="SignalP"/>
    </source>
</evidence>
<sequence>MLNTIGSLLPTLLGCLGLIALASNATAPCGTRAKKAATTVTDHLRAITNHARAIVAAITNRSGLNGDQD</sequence>
<reference evidence="3" key="1">
    <citation type="journal article" date="2019" name="Int. J. Syst. Evol. Microbiol.">
        <title>The Global Catalogue of Microorganisms (GCM) 10K type strain sequencing project: providing services to taxonomists for standard genome sequencing and annotation.</title>
        <authorList>
            <consortium name="The Broad Institute Genomics Platform"/>
            <consortium name="The Broad Institute Genome Sequencing Center for Infectious Disease"/>
            <person name="Wu L."/>
            <person name="Ma J."/>
        </authorList>
    </citation>
    <scope>NUCLEOTIDE SEQUENCE [LARGE SCALE GENOMIC DNA]</scope>
    <source>
        <strain evidence="3">CGMCC 4.7400</strain>
    </source>
</reference>
<dbReference type="Proteomes" id="UP001597023">
    <property type="component" value="Unassembled WGS sequence"/>
</dbReference>